<evidence type="ECO:0000313" key="3">
    <source>
        <dbReference type="EMBL" id="ARN74123.1"/>
    </source>
</evidence>
<dbReference type="CDD" id="cd05233">
    <property type="entry name" value="SDR_c"/>
    <property type="match status" value="1"/>
</dbReference>
<dbReference type="OrthoDB" id="9806974at2"/>
<dbReference type="InterPro" id="IPR002347">
    <property type="entry name" value="SDR_fam"/>
</dbReference>
<organism evidence="3 4">
    <name type="scientific">Oceanicoccus sagamiensis</name>
    <dbReference type="NCBI Taxonomy" id="716816"/>
    <lineage>
        <taxon>Bacteria</taxon>
        <taxon>Pseudomonadati</taxon>
        <taxon>Pseudomonadota</taxon>
        <taxon>Gammaproteobacteria</taxon>
        <taxon>Cellvibrionales</taxon>
        <taxon>Spongiibacteraceae</taxon>
        <taxon>Oceanicoccus</taxon>
    </lineage>
</organism>
<dbReference type="EMBL" id="CP019343">
    <property type="protein sequence ID" value="ARN74123.1"/>
    <property type="molecule type" value="Genomic_DNA"/>
</dbReference>
<gene>
    <name evidence="3" type="ORF">BST96_08305</name>
</gene>
<dbReference type="PROSITE" id="PS00061">
    <property type="entry name" value="ADH_SHORT"/>
    <property type="match status" value="1"/>
</dbReference>
<dbReference type="RefSeq" id="WP_085758254.1">
    <property type="nucleotide sequence ID" value="NZ_CP019343.1"/>
</dbReference>
<dbReference type="PRINTS" id="PR00080">
    <property type="entry name" value="SDRFAMILY"/>
</dbReference>
<dbReference type="InterPro" id="IPR036291">
    <property type="entry name" value="NAD(P)-bd_dom_sf"/>
</dbReference>
<dbReference type="SUPFAM" id="SSF51735">
    <property type="entry name" value="NAD(P)-binding Rossmann-fold domains"/>
    <property type="match status" value="1"/>
</dbReference>
<dbReference type="PRINTS" id="PR00081">
    <property type="entry name" value="GDHRDH"/>
</dbReference>
<comment type="similarity">
    <text evidence="1">Belongs to the short-chain dehydrogenases/reductases (SDR) family.</text>
</comment>
<dbReference type="AlphaFoldDB" id="A0A1X9NJF5"/>
<sequence length="251" mass="26147">MQTLNNKTAIITGAGQGVGRGIALALASAGANIVLFGRTLSKLEEVAKEIEQRGGQSICLGGDVLNADDLAQVVALAVNTFGGINILVNNAQVISLGNILDFDEQQYQQGMDSGPLATVRLMRACHPYLKGDGVVINLATPAAFQADTSSYGPYNAAKEAIRALSRAAASEWGPDRIRVNCILPMAMSPAMELWQATEPDAVAAMLSGVPMGKIGDCETDIGAVVLFLCSAAGSYITGHSLPLDGGYTHLR</sequence>
<dbReference type="STRING" id="716816.BST96_08305"/>
<evidence type="ECO:0000313" key="4">
    <source>
        <dbReference type="Proteomes" id="UP000193450"/>
    </source>
</evidence>
<evidence type="ECO:0000256" key="2">
    <source>
        <dbReference type="ARBA" id="ARBA00023002"/>
    </source>
</evidence>
<accession>A0A1X9NJF5</accession>
<name>A0A1X9NJF5_9GAMM</name>
<dbReference type="KEGG" id="osg:BST96_08305"/>
<dbReference type="Proteomes" id="UP000193450">
    <property type="component" value="Chromosome"/>
</dbReference>
<proteinExistence type="inferred from homology"/>
<dbReference type="FunFam" id="3.40.50.720:FF:000084">
    <property type="entry name" value="Short-chain dehydrogenase reductase"/>
    <property type="match status" value="1"/>
</dbReference>
<dbReference type="PANTHER" id="PTHR43639:SF1">
    <property type="entry name" value="SHORT-CHAIN DEHYDROGENASE_REDUCTASE FAMILY PROTEIN"/>
    <property type="match status" value="1"/>
</dbReference>
<dbReference type="Pfam" id="PF13561">
    <property type="entry name" value="adh_short_C2"/>
    <property type="match status" value="1"/>
</dbReference>
<dbReference type="PANTHER" id="PTHR43639">
    <property type="entry name" value="OXIDOREDUCTASE, SHORT-CHAIN DEHYDROGENASE/REDUCTASE FAMILY (AFU_ORTHOLOGUE AFUA_5G02870)"/>
    <property type="match status" value="1"/>
</dbReference>
<evidence type="ECO:0000256" key="1">
    <source>
        <dbReference type="ARBA" id="ARBA00006484"/>
    </source>
</evidence>
<dbReference type="InterPro" id="IPR020904">
    <property type="entry name" value="Sc_DH/Rdtase_CS"/>
</dbReference>
<keyword evidence="2" id="KW-0560">Oxidoreductase</keyword>
<dbReference type="GO" id="GO:0016491">
    <property type="term" value="F:oxidoreductase activity"/>
    <property type="evidence" value="ECO:0007669"/>
    <property type="project" value="UniProtKB-KW"/>
</dbReference>
<keyword evidence="4" id="KW-1185">Reference proteome</keyword>
<dbReference type="Gene3D" id="3.40.50.720">
    <property type="entry name" value="NAD(P)-binding Rossmann-like Domain"/>
    <property type="match status" value="1"/>
</dbReference>
<reference evidence="3 4" key="1">
    <citation type="submission" date="2016-11" db="EMBL/GenBank/DDBJ databases">
        <title>Trade-off between light-utilization and light-protection in marine flavobacteria.</title>
        <authorList>
            <person name="Kumagai Y."/>
        </authorList>
    </citation>
    <scope>NUCLEOTIDE SEQUENCE [LARGE SCALE GENOMIC DNA]</scope>
    <source>
        <strain evidence="3 4">NBRC 107125</strain>
    </source>
</reference>
<protein>
    <submittedName>
        <fullName evidence="3">3-oxoacyl-ACP reductase</fullName>
    </submittedName>
</protein>